<dbReference type="SMART" id="SM00557">
    <property type="entry name" value="IG_FLMN"/>
    <property type="match status" value="4"/>
</dbReference>
<feature type="repeat" description="Filamin" evidence="3">
    <location>
        <begin position="1"/>
        <end position="95"/>
    </location>
</feature>
<dbReference type="InterPro" id="IPR013783">
    <property type="entry name" value="Ig-like_fold"/>
</dbReference>
<dbReference type="InterPro" id="IPR014756">
    <property type="entry name" value="Ig_E-set"/>
</dbReference>
<comment type="caution">
    <text evidence="5">The sequence shown here is derived from an EMBL/GenBank/DDBJ whole genome shotgun (WGS) entry which is preliminary data.</text>
</comment>
<dbReference type="InterPro" id="IPR001298">
    <property type="entry name" value="Filamin/ABP280_rpt"/>
</dbReference>
<evidence type="ECO:0000313" key="6">
    <source>
        <dbReference type="Proteomes" id="UP001159042"/>
    </source>
</evidence>
<dbReference type="SUPFAM" id="SSF81296">
    <property type="entry name" value="E set domains"/>
    <property type="match status" value="4"/>
</dbReference>
<keyword evidence="2" id="KW-0677">Repeat</keyword>
<evidence type="ECO:0000256" key="3">
    <source>
        <dbReference type="PROSITE-ProRule" id="PRU00087"/>
    </source>
</evidence>
<dbReference type="PROSITE" id="PS50164">
    <property type="entry name" value="GIY_YIG"/>
    <property type="match status" value="1"/>
</dbReference>
<dbReference type="InterPro" id="IPR000305">
    <property type="entry name" value="GIY-YIG_endonuc"/>
</dbReference>
<dbReference type="InterPro" id="IPR017868">
    <property type="entry name" value="Filamin/ABP280_repeat-like"/>
</dbReference>
<keyword evidence="6" id="KW-1185">Reference proteome</keyword>
<dbReference type="Proteomes" id="UP001159042">
    <property type="component" value="Unassembled WGS sequence"/>
</dbReference>
<evidence type="ECO:0000313" key="5">
    <source>
        <dbReference type="EMBL" id="KAJ8917964.1"/>
    </source>
</evidence>
<dbReference type="EMBL" id="JANEYG010000029">
    <property type="protein sequence ID" value="KAJ8917964.1"/>
    <property type="molecule type" value="Genomic_DNA"/>
</dbReference>
<feature type="repeat" description="Filamin" evidence="3">
    <location>
        <begin position="96"/>
        <end position="192"/>
    </location>
</feature>
<reference evidence="5 6" key="1">
    <citation type="journal article" date="2023" name="Insect Mol. Biol.">
        <title>Genome sequencing provides insights into the evolution of gene families encoding plant cell wall-degrading enzymes in longhorned beetles.</title>
        <authorList>
            <person name="Shin N.R."/>
            <person name="Okamura Y."/>
            <person name="Kirsch R."/>
            <person name="Pauchet Y."/>
        </authorList>
    </citation>
    <scope>NUCLEOTIDE SEQUENCE [LARGE SCALE GENOMIC DNA]</scope>
    <source>
        <strain evidence="5">EAD_L_NR</strain>
    </source>
</reference>
<name>A0AAV8VUS8_9CUCU</name>
<evidence type="ECO:0000259" key="4">
    <source>
        <dbReference type="PROSITE" id="PS50164"/>
    </source>
</evidence>
<evidence type="ECO:0000256" key="1">
    <source>
        <dbReference type="ARBA" id="ARBA00009238"/>
    </source>
</evidence>
<evidence type="ECO:0000256" key="2">
    <source>
        <dbReference type="ARBA" id="ARBA00022737"/>
    </source>
</evidence>
<dbReference type="AlphaFoldDB" id="A0AAV8VUS8"/>
<comment type="similarity">
    <text evidence="1">Belongs to the filamin family.</text>
</comment>
<dbReference type="PANTHER" id="PTHR38537">
    <property type="entry name" value="JITTERBUG, ISOFORM N"/>
    <property type="match status" value="1"/>
</dbReference>
<dbReference type="InterPro" id="IPR044801">
    <property type="entry name" value="Filamin"/>
</dbReference>
<gene>
    <name evidence="5" type="ORF">NQ315_002659</name>
</gene>
<dbReference type="Pfam" id="PF00630">
    <property type="entry name" value="Filamin"/>
    <property type="match status" value="4"/>
</dbReference>
<accession>A0AAV8VUS8</accession>
<sequence>MLRQVDFYFREGTFFDDSANNSKGRAPHYRNAGPGVIEVIILDPSGNKNSVPVKVRQTNPDLWRCEYISPTVGLHSVNIFFAGQPIPNSPYGVRVAPISDARKVRASGRGLQPNGVRVKDDADFKIYIEGAGEGVPEVQIIGPGGVREPCKITKVQGHTYHAVYHPMKEGRYVIMITFAGQDIYKSPFEVNVGPYKETMIKAYGPGLVGGVVGYPALFTVETNGETGALGFSIQGPSQAKIDCHDNGDGSADVRYYPTVPGEYAVHILCDNEDIPLSPYIAQILPNTDYFPEKVDVYGPGVEPNGVQTHVPTKFTVDTRKAGSAPLDVKILPADKGNATVVLDLEIYNTKIQEMMEQCQYKKLRKDPTSSIETKECTNITQTLKSNGYPSKIINKGRFPTSRQENRRVKEDTNKISTIIPYIRDLSEKIRRIGNAYNVRTAFRTQDTLRANLTRVKPKNENQDTNNCIYEIPCECGKSYIGETKRPLKVRIKEHQTLTRLGNTEKSRIAQHVWEDNIKYTGTKQRL</sequence>
<dbReference type="GO" id="GO:0051015">
    <property type="term" value="F:actin filament binding"/>
    <property type="evidence" value="ECO:0007669"/>
    <property type="project" value="InterPro"/>
</dbReference>
<proteinExistence type="inferred from homology"/>
<dbReference type="Gene3D" id="2.60.40.10">
    <property type="entry name" value="Immunoglobulins"/>
    <property type="match status" value="4"/>
</dbReference>
<dbReference type="PANTHER" id="PTHR38537:SF8">
    <property type="entry name" value="FILAMIN-A"/>
    <property type="match status" value="1"/>
</dbReference>
<feature type="repeat" description="Filamin" evidence="3">
    <location>
        <begin position="286"/>
        <end position="330"/>
    </location>
</feature>
<feature type="repeat" description="Filamin" evidence="3">
    <location>
        <begin position="192"/>
        <end position="283"/>
    </location>
</feature>
<dbReference type="CDD" id="cd10442">
    <property type="entry name" value="GIY-YIG_PLEs"/>
    <property type="match status" value="1"/>
</dbReference>
<protein>
    <recommendedName>
        <fullName evidence="4">GIY-YIG domain-containing protein</fullName>
    </recommendedName>
</protein>
<organism evidence="5 6">
    <name type="scientific">Exocentrus adspersus</name>
    <dbReference type="NCBI Taxonomy" id="1586481"/>
    <lineage>
        <taxon>Eukaryota</taxon>
        <taxon>Metazoa</taxon>
        <taxon>Ecdysozoa</taxon>
        <taxon>Arthropoda</taxon>
        <taxon>Hexapoda</taxon>
        <taxon>Insecta</taxon>
        <taxon>Pterygota</taxon>
        <taxon>Neoptera</taxon>
        <taxon>Endopterygota</taxon>
        <taxon>Coleoptera</taxon>
        <taxon>Polyphaga</taxon>
        <taxon>Cucujiformia</taxon>
        <taxon>Chrysomeloidea</taxon>
        <taxon>Cerambycidae</taxon>
        <taxon>Lamiinae</taxon>
        <taxon>Acanthocinini</taxon>
        <taxon>Exocentrus</taxon>
    </lineage>
</organism>
<dbReference type="GO" id="GO:0030036">
    <property type="term" value="P:actin cytoskeleton organization"/>
    <property type="evidence" value="ECO:0007669"/>
    <property type="project" value="InterPro"/>
</dbReference>
<dbReference type="PROSITE" id="PS50194">
    <property type="entry name" value="FILAMIN_REPEAT"/>
    <property type="match status" value="4"/>
</dbReference>
<feature type="domain" description="GIY-YIG" evidence="4">
    <location>
        <begin position="464"/>
        <end position="526"/>
    </location>
</feature>